<keyword evidence="1" id="KW-0678">Repressor</keyword>
<dbReference type="InterPro" id="IPR009057">
    <property type="entry name" value="Homeodomain-like_sf"/>
</dbReference>
<dbReference type="Gene3D" id="1.10.357.10">
    <property type="entry name" value="Tetracycline Repressor, domain 2"/>
    <property type="match status" value="1"/>
</dbReference>
<dbReference type="PANTHER" id="PTHR43479">
    <property type="entry name" value="ACREF/ENVCD OPERON REPRESSOR-RELATED"/>
    <property type="match status" value="1"/>
</dbReference>
<reference evidence="5" key="1">
    <citation type="submission" date="2020-08" db="EMBL/GenBank/DDBJ databases">
        <title>Genome public.</title>
        <authorList>
            <person name="Liu C."/>
            <person name="Sun Q."/>
        </authorList>
    </citation>
    <scope>NUCLEOTIDE SEQUENCE</scope>
    <source>
        <strain evidence="5">BX22</strain>
    </source>
</reference>
<sequence length="189" mass="21954">MTSEKLDRRKKYTRMVLKDSLMQLLKEKPLSSITIKEICEMADINRSTFYAHYPDQYALLTQIEDELIEDLKHYLNTANLHEEDEAIDMTVSLLDYFSSKHEECLTLLNEGADSTFQQKVTNVAESFMIKNWMDIYDFDQDTSKYISTFIISGGIQVIKMWMAKGMVQSPKEMARLINDLINKGVEGVR</sequence>
<feature type="domain" description="HTH tetR-type" evidence="4">
    <location>
        <begin position="11"/>
        <end position="71"/>
    </location>
</feature>
<organism evidence="5 6">
    <name type="scientific">Ornithinibacillus hominis</name>
    <dbReference type="NCBI Taxonomy" id="2763055"/>
    <lineage>
        <taxon>Bacteria</taxon>
        <taxon>Bacillati</taxon>
        <taxon>Bacillota</taxon>
        <taxon>Bacilli</taxon>
        <taxon>Bacillales</taxon>
        <taxon>Bacillaceae</taxon>
        <taxon>Ornithinibacillus</taxon>
    </lineage>
</organism>
<dbReference type="InterPro" id="IPR001647">
    <property type="entry name" value="HTH_TetR"/>
</dbReference>
<evidence type="ECO:0000313" key="6">
    <source>
        <dbReference type="Proteomes" id="UP000637359"/>
    </source>
</evidence>
<proteinExistence type="predicted"/>
<dbReference type="InterPro" id="IPR050624">
    <property type="entry name" value="HTH-type_Tx_Regulator"/>
</dbReference>
<evidence type="ECO:0000256" key="2">
    <source>
        <dbReference type="ARBA" id="ARBA00023125"/>
    </source>
</evidence>
<dbReference type="EMBL" id="JACOOL010000012">
    <property type="protein sequence ID" value="MBC5638060.1"/>
    <property type="molecule type" value="Genomic_DNA"/>
</dbReference>
<comment type="caution">
    <text evidence="5">The sequence shown here is derived from an EMBL/GenBank/DDBJ whole genome shotgun (WGS) entry which is preliminary data.</text>
</comment>
<accession>A0A923RJK2</accession>
<evidence type="ECO:0000259" key="4">
    <source>
        <dbReference type="PROSITE" id="PS50977"/>
    </source>
</evidence>
<keyword evidence="6" id="KW-1185">Reference proteome</keyword>
<dbReference type="AlphaFoldDB" id="A0A923RJK2"/>
<evidence type="ECO:0000256" key="3">
    <source>
        <dbReference type="PROSITE-ProRule" id="PRU00335"/>
    </source>
</evidence>
<dbReference type="SUPFAM" id="SSF46689">
    <property type="entry name" value="Homeodomain-like"/>
    <property type="match status" value="1"/>
</dbReference>
<dbReference type="Pfam" id="PF14278">
    <property type="entry name" value="TetR_C_8"/>
    <property type="match status" value="1"/>
</dbReference>
<gene>
    <name evidence="5" type="ORF">H8S33_14780</name>
</gene>
<keyword evidence="2 3" id="KW-0238">DNA-binding</keyword>
<dbReference type="PANTHER" id="PTHR43479:SF7">
    <property type="entry name" value="TETR-FAMILY TRANSCRIPTIONAL REGULATOR"/>
    <property type="match status" value="1"/>
</dbReference>
<dbReference type="Proteomes" id="UP000637359">
    <property type="component" value="Unassembled WGS sequence"/>
</dbReference>
<dbReference type="PROSITE" id="PS50977">
    <property type="entry name" value="HTH_TETR_2"/>
    <property type="match status" value="1"/>
</dbReference>
<dbReference type="InterPro" id="IPR039532">
    <property type="entry name" value="TetR_C_Firmicutes"/>
</dbReference>
<evidence type="ECO:0000256" key="1">
    <source>
        <dbReference type="ARBA" id="ARBA00022491"/>
    </source>
</evidence>
<dbReference type="RefSeq" id="WP_186870771.1">
    <property type="nucleotide sequence ID" value="NZ_JACOOL010000012.1"/>
</dbReference>
<feature type="DNA-binding region" description="H-T-H motif" evidence="3">
    <location>
        <begin position="34"/>
        <end position="53"/>
    </location>
</feature>
<name>A0A923RJK2_9BACI</name>
<dbReference type="GO" id="GO:0003677">
    <property type="term" value="F:DNA binding"/>
    <property type="evidence" value="ECO:0007669"/>
    <property type="project" value="UniProtKB-UniRule"/>
</dbReference>
<evidence type="ECO:0000313" key="5">
    <source>
        <dbReference type="EMBL" id="MBC5638060.1"/>
    </source>
</evidence>
<dbReference type="Pfam" id="PF00440">
    <property type="entry name" value="TetR_N"/>
    <property type="match status" value="1"/>
</dbReference>
<protein>
    <submittedName>
        <fullName evidence="5">TetR/AcrR family transcriptional regulator C-terminal domain-containing protein</fullName>
    </submittedName>
</protein>